<dbReference type="GO" id="GO:0016491">
    <property type="term" value="F:oxidoreductase activity"/>
    <property type="evidence" value="ECO:0007669"/>
    <property type="project" value="UniProtKB-KW"/>
</dbReference>
<feature type="region of interest" description="Disordered" evidence="2">
    <location>
        <begin position="255"/>
        <end position="347"/>
    </location>
</feature>
<protein>
    <recommendedName>
        <fullName evidence="3">NADP-dependent oxidoreductase domain-containing protein</fullName>
    </recommendedName>
</protein>
<keyword evidence="1" id="KW-0560">Oxidoreductase</keyword>
<dbReference type="Pfam" id="PF00248">
    <property type="entry name" value="Aldo_ket_red"/>
    <property type="match status" value="1"/>
</dbReference>
<dbReference type="EMBL" id="MU853837">
    <property type="protein sequence ID" value="KAK3938115.1"/>
    <property type="molecule type" value="Genomic_DNA"/>
</dbReference>
<accession>A0AAN6N3G9</accession>
<dbReference type="SUPFAM" id="SSF51430">
    <property type="entry name" value="NAD(P)-linked oxidoreductase"/>
    <property type="match status" value="1"/>
</dbReference>
<dbReference type="Gene3D" id="3.20.20.100">
    <property type="entry name" value="NADP-dependent oxidoreductase domain"/>
    <property type="match status" value="1"/>
</dbReference>
<reference evidence="5" key="1">
    <citation type="journal article" date="2023" name="Mol. Phylogenet. Evol.">
        <title>Genome-scale phylogeny and comparative genomics of the fungal order Sordariales.</title>
        <authorList>
            <person name="Hensen N."/>
            <person name="Bonometti L."/>
            <person name="Westerberg I."/>
            <person name="Brannstrom I.O."/>
            <person name="Guillou S."/>
            <person name="Cros-Aarteil S."/>
            <person name="Calhoun S."/>
            <person name="Haridas S."/>
            <person name="Kuo A."/>
            <person name="Mondo S."/>
            <person name="Pangilinan J."/>
            <person name="Riley R."/>
            <person name="LaButti K."/>
            <person name="Andreopoulos B."/>
            <person name="Lipzen A."/>
            <person name="Chen C."/>
            <person name="Yan M."/>
            <person name="Daum C."/>
            <person name="Ng V."/>
            <person name="Clum A."/>
            <person name="Steindorff A."/>
            <person name="Ohm R.A."/>
            <person name="Martin F."/>
            <person name="Silar P."/>
            <person name="Natvig D.O."/>
            <person name="Lalanne C."/>
            <person name="Gautier V."/>
            <person name="Ament-Velasquez S.L."/>
            <person name="Kruys A."/>
            <person name="Hutchinson M.I."/>
            <person name="Powell A.J."/>
            <person name="Barry K."/>
            <person name="Miller A.N."/>
            <person name="Grigoriev I.V."/>
            <person name="Debuchy R."/>
            <person name="Gladieux P."/>
            <person name="Hiltunen Thoren M."/>
            <person name="Johannesson H."/>
        </authorList>
    </citation>
    <scope>NUCLEOTIDE SEQUENCE [LARGE SCALE GENOMIC DNA]</scope>
    <source>
        <strain evidence="5">CBS 340.73</strain>
    </source>
</reference>
<evidence type="ECO:0000313" key="5">
    <source>
        <dbReference type="Proteomes" id="UP001303473"/>
    </source>
</evidence>
<feature type="domain" description="NADP-dependent oxidoreductase" evidence="3">
    <location>
        <begin position="143"/>
        <end position="196"/>
    </location>
</feature>
<dbReference type="AlphaFoldDB" id="A0AAN6N3G9"/>
<proteinExistence type="predicted"/>
<evidence type="ECO:0000256" key="2">
    <source>
        <dbReference type="SAM" id="MobiDB-lite"/>
    </source>
</evidence>
<keyword evidence="5" id="KW-1185">Reference proteome</keyword>
<dbReference type="Proteomes" id="UP001303473">
    <property type="component" value="Unassembled WGS sequence"/>
</dbReference>
<sequence length="347" mass="38338">MVSTIISTSGCSAESRTTKCINFELVVQYAFRFHEKDLFSACIVSVPGLPESGEHHWRDPGETHVDDPVSIITTSTYGSNHSLPCSYFSSPPPFTSSSPLPIPRVVLANCCTTQGRAPAGPLAKVQRVPSTIAHSANLKKPETRARLGTACIDVLQLHRYDYSTPPEETMNALHGVIQSGKVRYTGASSMWATQFAERQHAKLNHSQPIQHNHCDTLEVYERLRSGSVKVLSGAKDNEKFKKNNAKINNLRDQQAHAANEAKKRKEWEVSEEALKGRWSDDEKAPKLSARRASDVVVGAAPQHPSQLRKAALKVAASTNRKGYQQPRRATDQLLVLRSNRISPARDD</sequence>
<evidence type="ECO:0000256" key="1">
    <source>
        <dbReference type="ARBA" id="ARBA00023002"/>
    </source>
</evidence>
<gene>
    <name evidence="4" type="ORF">QBC46DRAFT_356118</name>
</gene>
<organism evidence="4 5">
    <name type="scientific">Diplogelasinospora grovesii</name>
    <dbReference type="NCBI Taxonomy" id="303347"/>
    <lineage>
        <taxon>Eukaryota</taxon>
        <taxon>Fungi</taxon>
        <taxon>Dikarya</taxon>
        <taxon>Ascomycota</taxon>
        <taxon>Pezizomycotina</taxon>
        <taxon>Sordariomycetes</taxon>
        <taxon>Sordariomycetidae</taxon>
        <taxon>Sordariales</taxon>
        <taxon>Diplogelasinosporaceae</taxon>
        <taxon>Diplogelasinospora</taxon>
    </lineage>
</organism>
<evidence type="ECO:0000313" key="4">
    <source>
        <dbReference type="EMBL" id="KAK3938115.1"/>
    </source>
</evidence>
<dbReference type="InterPro" id="IPR036812">
    <property type="entry name" value="NAD(P)_OxRdtase_dom_sf"/>
</dbReference>
<dbReference type="PANTHER" id="PTHR43364:SF4">
    <property type="entry name" value="NAD(P)-LINKED OXIDOREDUCTASE SUPERFAMILY PROTEIN"/>
    <property type="match status" value="1"/>
</dbReference>
<feature type="compositionally biased region" description="Basic and acidic residues" evidence="2">
    <location>
        <begin position="259"/>
        <end position="285"/>
    </location>
</feature>
<dbReference type="InterPro" id="IPR023210">
    <property type="entry name" value="NADP_OxRdtase_dom"/>
</dbReference>
<dbReference type="PANTHER" id="PTHR43364">
    <property type="entry name" value="NADH-SPECIFIC METHYLGLYOXAL REDUCTASE-RELATED"/>
    <property type="match status" value="1"/>
</dbReference>
<name>A0AAN6N3G9_9PEZI</name>
<dbReference type="InterPro" id="IPR050523">
    <property type="entry name" value="AKR_Detox_Biosynth"/>
</dbReference>
<evidence type="ECO:0000259" key="3">
    <source>
        <dbReference type="Pfam" id="PF00248"/>
    </source>
</evidence>
<comment type="caution">
    <text evidence="4">The sequence shown here is derived from an EMBL/GenBank/DDBJ whole genome shotgun (WGS) entry which is preliminary data.</text>
</comment>